<keyword evidence="3" id="KW-1185">Reference proteome</keyword>
<feature type="compositionally biased region" description="Polar residues" evidence="1">
    <location>
        <begin position="312"/>
        <end position="332"/>
    </location>
</feature>
<dbReference type="Pfam" id="PF08555">
    <property type="entry name" value="FAM32A"/>
    <property type="match status" value="1"/>
</dbReference>
<evidence type="ECO:0000313" key="3">
    <source>
        <dbReference type="Proteomes" id="UP000290288"/>
    </source>
</evidence>
<dbReference type="AlphaFoldDB" id="A0A4V1Q518"/>
<dbReference type="PANTHER" id="PTHR13282:SF6">
    <property type="entry name" value="PROTEIN FAM32A"/>
    <property type="match status" value="1"/>
</dbReference>
<evidence type="ECO:0000256" key="1">
    <source>
        <dbReference type="SAM" id="MobiDB-lite"/>
    </source>
</evidence>
<proteinExistence type="predicted"/>
<feature type="region of interest" description="Disordered" evidence="1">
    <location>
        <begin position="1"/>
        <end position="91"/>
    </location>
</feature>
<organism evidence="2 3">
    <name type="scientific">Candolleomyces aberdarensis</name>
    <dbReference type="NCBI Taxonomy" id="2316362"/>
    <lineage>
        <taxon>Eukaryota</taxon>
        <taxon>Fungi</taxon>
        <taxon>Dikarya</taxon>
        <taxon>Basidiomycota</taxon>
        <taxon>Agaricomycotina</taxon>
        <taxon>Agaricomycetes</taxon>
        <taxon>Agaricomycetidae</taxon>
        <taxon>Agaricales</taxon>
        <taxon>Agaricineae</taxon>
        <taxon>Psathyrellaceae</taxon>
        <taxon>Candolleomyces</taxon>
    </lineage>
</organism>
<accession>A0A4V1Q518</accession>
<feature type="compositionally biased region" description="Basic and acidic residues" evidence="1">
    <location>
        <begin position="302"/>
        <end position="311"/>
    </location>
</feature>
<dbReference type="Proteomes" id="UP000290288">
    <property type="component" value="Unassembled WGS sequence"/>
</dbReference>
<feature type="compositionally biased region" description="Basic and acidic residues" evidence="1">
    <location>
        <begin position="79"/>
        <end position="91"/>
    </location>
</feature>
<gene>
    <name evidence="2" type="ORF">EST38_g1848</name>
</gene>
<dbReference type="InterPro" id="IPR013865">
    <property type="entry name" value="FAM32A"/>
</dbReference>
<feature type="region of interest" description="Disordered" evidence="1">
    <location>
        <begin position="207"/>
        <end position="346"/>
    </location>
</feature>
<name>A0A4V1Q518_9AGAR</name>
<feature type="compositionally biased region" description="Polar residues" evidence="1">
    <location>
        <begin position="401"/>
        <end position="422"/>
    </location>
</feature>
<feature type="region of interest" description="Disordered" evidence="1">
    <location>
        <begin position="370"/>
        <end position="442"/>
    </location>
</feature>
<comment type="caution">
    <text evidence="2">The sequence shown here is derived from an EMBL/GenBank/DDBJ whole genome shotgun (WGS) entry which is preliminary data.</text>
</comment>
<feature type="compositionally biased region" description="Basic and acidic residues" evidence="1">
    <location>
        <begin position="387"/>
        <end position="400"/>
    </location>
</feature>
<evidence type="ECO:0000313" key="2">
    <source>
        <dbReference type="EMBL" id="RXW24038.1"/>
    </source>
</evidence>
<feature type="compositionally biased region" description="Basic and acidic residues" evidence="1">
    <location>
        <begin position="33"/>
        <end position="55"/>
    </location>
</feature>
<dbReference type="PANTHER" id="PTHR13282">
    <property type="entry name" value="PROTEIN FAM32A"/>
    <property type="match status" value="1"/>
</dbReference>
<protein>
    <submittedName>
        <fullName evidence="2">Uncharacterized protein</fullName>
    </submittedName>
</protein>
<feature type="compositionally biased region" description="Polar residues" evidence="1">
    <location>
        <begin position="56"/>
        <end position="71"/>
    </location>
</feature>
<dbReference type="OrthoDB" id="205403at2759"/>
<feature type="compositionally biased region" description="Acidic residues" evidence="1">
    <location>
        <begin position="226"/>
        <end position="243"/>
    </location>
</feature>
<sequence>MSEYDIRPGGSLKLKGGVAEGGVVKKKKKKSKSKSDSAEKKLDPEQVKELLKSDELVQTSSGSGRDTPNLVSSSTSSSRKTEAEKRFEEVQRKRLEQRVAKLAKKTHKDRVADFNKHLETLSEHHDIPKIPPACIEEYLALIEQLKADVPSGSPQKRNKMEQNQLNLIKTLEDRVEVIDAELARVARIRKKMEQRQALYAQAELRETRTRRRTQKPDYVYSNGYGESDDEGDEYKYQEEEEDFSGGSRKRKPVAAPTRRSGRTTAKNKSRDASPADSWSNWRGERRSARLGAPAELQLDGEPAFKRARTEDSVASGTSLDGSTSGANGTSSRPKVKKTGAAALKPTEVAMEQIAGKKRSKFWVYAVEPIPGTGAMDTDALTNGTDSADLHPHENGSKSDTDFASGTSPDDSLTDSPTGSGNKSEGYDRSMHGSLSPLPMDTA</sequence>
<dbReference type="EMBL" id="SDEE01000027">
    <property type="protein sequence ID" value="RXW24038.1"/>
    <property type="molecule type" value="Genomic_DNA"/>
</dbReference>
<dbReference type="GO" id="GO:0005730">
    <property type="term" value="C:nucleolus"/>
    <property type="evidence" value="ECO:0007669"/>
    <property type="project" value="TreeGrafter"/>
</dbReference>
<reference evidence="2 3" key="1">
    <citation type="submission" date="2019-01" db="EMBL/GenBank/DDBJ databases">
        <title>Draft genome sequence of Psathyrella aberdarensis IHI B618.</title>
        <authorList>
            <person name="Buettner E."/>
            <person name="Kellner H."/>
        </authorList>
    </citation>
    <scope>NUCLEOTIDE SEQUENCE [LARGE SCALE GENOMIC DNA]</scope>
    <source>
        <strain evidence="2 3">IHI B618</strain>
    </source>
</reference>
<dbReference type="STRING" id="2316362.A0A4V1Q518"/>